<dbReference type="PANTHER" id="PTHR46727">
    <property type="entry name" value="E3 SUMO-PROTEIN LIGASE CBX4"/>
    <property type="match status" value="1"/>
</dbReference>
<reference evidence="8 9" key="1">
    <citation type="submission" date="2021-06" db="EMBL/GenBank/DDBJ databases">
        <title>Chromosome-level genome assembly of the red-tail catfish (Hemibagrus wyckioides).</title>
        <authorList>
            <person name="Shao F."/>
        </authorList>
    </citation>
    <scope>NUCLEOTIDE SEQUENCE [LARGE SCALE GENOMIC DNA]</scope>
    <source>
        <strain evidence="8">EC202008001</strain>
        <tissue evidence="8">Blood</tissue>
    </source>
</reference>
<evidence type="ECO:0000256" key="6">
    <source>
        <dbReference type="SAM" id="MobiDB-lite"/>
    </source>
</evidence>
<dbReference type="AlphaFoldDB" id="A0A9D3NR17"/>
<dbReference type="SUPFAM" id="SSF54160">
    <property type="entry name" value="Chromo domain-like"/>
    <property type="match status" value="1"/>
</dbReference>
<feature type="region of interest" description="Disordered" evidence="6">
    <location>
        <begin position="245"/>
        <end position="394"/>
    </location>
</feature>
<evidence type="ECO:0000256" key="2">
    <source>
        <dbReference type="ARBA" id="ARBA00022491"/>
    </source>
</evidence>
<dbReference type="EMBL" id="JAHKSW010000011">
    <property type="protein sequence ID" value="KAG7327046.1"/>
    <property type="molecule type" value="Genomic_DNA"/>
</dbReference>
<dbReference type="PRINTS" id="PR00504">
    <property type="entry name" value="CHROMODOMAIN"/>
</dbReference>
<keyword evidence="3" id="KW-0805">Transcription regulation</keyword>
<dbReference type="InterPro" id="IPR000953">
    <property type="entry name" value="Chromo/chromo_shadow_dom"/>
</dbReference>
<dbReference type="InterPro" id="IPR023779">
    <property type="entry name" value="Chromodomain_CS"/>
</dbReference>
<dbReference type="InterPro" id="IPR016197">
    <property type="entry name" value="Chromo-like_dom_sf"/>
</dbReference>
<evidence type="ECO:0000313" key="8">
    <source>
        <dbReference type="EMBL" id="KAG7327046.1"/>
    </source>
</evidence>
<accession>A0A9D3NR17</accession>
<protein>
    <recommendedName>
        <fullName evidence="7">Chromo domain-containing protein</fullName>
    </recommendedName>
</protein>
<evidence type="ECO:0000259" key="7">
    <source>
        <dbReference type="PROSITE" id="PS50013"/>
    </source>
</evidence>
<feature type="compositionally biased region" description="Polar residues" evidence="6">
    <location>
        <begin position="307"/>
        <end position="346"/>
    </location>
</feature>
<dbReference type="SMART" id="SM00298">
    <property type="entry name" value="CHROMO"/>
    <property type="match status" value="1"/>
</dbReference>
<dbReference type="InterPro" id="IPR017984">
    <property type="entry name" value="Chromo_dom_subgr"/>
</dbReference>
<evidence type="ECO:0000256" key="1">
    <source>
        <dbReference type="ARBA" id="ARBA00004123"/>
    </source>
</evidence>
<dbReference type="CDD" id="cd18645">
    <property type="entry name" value="CD_Cbx4"/>
    <property type="match status" value="1"/>
</dbReference>
<feature type="compositionally biased region" description="Basic and acidic residues" evidence="6">
    <location>
        <begin position="266"/>
        <end position="281"/>
    </location>
</feature>
<evidence type="ECO:0000313" key="9">
    <source>
        <dbReference type="Proteomes" id="UP000824219"/>
    </source>
</evidence>
<dbReference type="GO" id="GO:0032183">
    <property type="term" value="F:SUMO binding"/>
    <property type="evidence" value="ECO:0007669"/>
    <property type="project" value="TreeGrafter"/>
</dbReference>
<dbReference type="InterPro" id="IPR043531">
    <property type="entry name" value="CBX4"/>
</dbReference>
<feature type="region of interest" description="Disordered" evidence="6">
    <location>
        <begin position="154"/>
        <end position="180"/>
    </location>
</feature>
<name>A0A9D3NR17_9TELE</name>
<evidence type="ECO:0000256" key="4">
    <source>
        <dbReference type="ARBA" id="ARBA00023163"/>
    </source>
</evidence>
<sequence length="422" mass="47741">MELPAAGERVFAVESIEKKRIRKGRFEYLVKWRGWSPKYNTWEPEENILDPRLLVAFQHREREEQLMGYRKRGPKPKHFLTQVSSFARRSSVLSDLHDVSQGSGFRLNPSAGVTQMQQFCLDSRRQQPYQSLDDVLINGKNEKKQYYQLHSMNHHQYRPDPTPYQQEQSREPDQERHGDVKDVSMELEKVLDGGKGDLKLIQESTRPVNGTNSKLKIVKNKNKNGRIVIVMSKYMENGKRVDRRVKQNQSVERGTNCVNGSAEGTKPSERNGFENGFHENNKNGQTATSENGVYKRHHSEPCGDQRGAQSFLSRRSISAPNASSRQGQSNGTSVNGHHSTTDLSDSCQDEPMDLSFSGSRGARNTPTDCRSNELSAPAETEMPPPTREPESAPSFTPFLGNIIITDITANCLTVTFKEYVPV</sequence>
<dbReference type="OrthoDB" id="1918685at2759"/>
<dbReference type="PROSITE" id="PS00598">
    <property type="entry name" value="CHROMO_1"/>
    <property type="match status" value="1"/>
</dbReference>
<dbReference type="PANTHER" id="PTHR46727:SF1">
    <property type="entry name" value="E3 SUMO-PROTEIN LIGASE CBX4"/>
    <property type="match status" value="1"/>
</dbReference>
<evidence type="ECO:0000256" key="3">
    <source>
        <dbReference type="ARBA" id="ARBA00023015"/>
    </source>
</evidence>
<comment type="caution">
    <text evidence="8">The sequence shown here is derived from an EMBL/GenBank/DDBJ whole genome shotgun (WGS) entry which is preliminary data.</text>
</comment>
<proteinExistence type="predicted"/>
<dbReference type="GO" id="GO:0016925">
    <property type="term" value="P:protein sumoylation"/>
    <property type="evidence" value="ECO:0007669"/>
    <property type="project" value="TreeGrafter"/>
</dbReference>
<dbReference type="GO" id="GO:0000122">
    <property type="term" value="P:negative regulation of transcription by RNA polymerase II"/>
    <property type="evidence" value="ECO:0007669"/>
    <property type="project" value="TreeGrafter"/>
</dbReference>
<keyword evidence="5" id="KW-0539">Nucleus</keyword>
<feature type="compositionally biased region" description="Polar residues" evidence="6">
    <location>
        <begin position="282"/>
        <end position="291"/>
    </location>
</feature>
<dbReference type="Proteomes" id="UP000824219">
    <property type="component" value="Linkage Group LG11"/>
</dbReference>
<dbReference type="InterPro" id="IPR023780">
    <property type="entry name" value="Chromo_domain"/>
</dbReference>
<dbReference type="PROSITE" id="PS50013">
    <property type="entry name" value="CHROMO_2"/>
    <property type="match status" value="1"/>
</dbReference>
<feature type="compositionally biased region" description="Polar residues" evidence="6">
    <location>
        <begin position="247"/>
        <end position="259"/>
    </location>
</feature>
<dbReference type="Pfam" id="PF17218">
    <property type="entry name" value="CBX7_C"/>
    <property type="match status" value="1"/>
</dbReference>
<comment type="subcellular location">
    <subcellularLocation>
        <location evidence="1">Nucleus</location>
    </subcellularLocation>
</comment>
<organism evidence="8 9">
    <name type="scientific">Hemibagrus wyckioides</name>
    <dbReference type="NCBI Taxonomy" id="337641"/>
    <lineage>
        <taxon>Eukaryota</taxon>
        <taxon>Metazoa</taxon>
        <taxon>Chordata</taxon>
        <taxon>Craniata</taxon>
        <taxon>Vertebrata</taxon>
        <taxon>Euteleostomi</taxon>
        <taxon>Actinopterygii</taxon>
        <taxon>Neopterygii</taxon>
        <taxon>Teleostei</taxon>
        <taxon>Ostariophysi</taxon>
        <taxon>Siluriformes</taxon>
        <taxon>Bagridae</taxon>
        <taxon>Hemibagrus</taxon>
    </lineage>
</organism>
<dbReference type="GO" id="GO:0035102">
    <property type="term" value="C:PRC1 complex"/>
    <property type="evidence" value="ECO:0007669"/>
    <property type="project" value="TreeGrafter"/>
</dbReference>
<dbReference type="Pfam" id="PF00385">
    <property type="entry name" value="Chromo"/>
    <property type="match status" value="1"/>
</dbReference>
<dbReference type="FunFam" id="2.40.50.40:FF:000006">
    <property type="entry name" value="Chromobox protein homolog 7"/>
    <property type="match status" value="1"/>
</dbReference>
<dbReference type="GO" id="GO:0061665">
    <property type="term" value="F:SUMO ligase activity"/>
    <property type="evidence" value="ECO:0007669"/>
    <property type="project" value="TreeGrafter"/>
</dbReference>
<feature type="compositionally biased region" description="Polar residues" evidence="6">
    <location>
        <begin position="356"/>
        <end position="374"/>
    </location>
</feature>
<feature type="compositionally biased region" description="Basic and acidic residues" evidence="6">
    <location>
        <begin position="168"/>
        <end position="180"/>
    </location>
</feature>
<evidence type="ECO:0000256" key="5">
    <source>
        <dbReference type="ARBA" id="ARBA00023242"/>
    </source>
</evidence>
<gene>
    <name evidence="8" type="ORF">KOW79_010447</name>
</gene>
<dbReference type="InterPro" id="IPR033773">
    <property type="entry name" value="CBX7_C"/>
</dbReference>
<keyword evidence="4" id="KW-0804">Transcription</keyword>
<dbReference type="Gene3D" id="2.40.50.40">
    <property type="match status" value="1"/>
</dbReference>
<keyword evidence="9" id="KW-1185">Reference proteome</keyword>
<feature type="domain" description="Chromo" evidence="7">
    <location>
        <begin position="11"/>
        <end position="69"/>
    </location>
</feature>
<keyword evidence="2" id="KW-0678">Repressor</keyword>